<comment type="caution">
    <text evidence="1">The sequence shown here is derived from an EMBL/GenBank/DDBJ whole genome shotgun (WGS) entry which is preliminary data.</text>
</comment>
<gene>
    <name evidence="1" type="ORF">UU50_C0006G0003</name>
</gene>
<reference evidence="1 2" key="1">
    <citation type="journal article" date="2015" name="Nature">
        <title>rRNA introns, odd ribosomes, and small enigmatic genomes across a large radiation of phyla.</title>
        <authorList>
            <person name="Brown C.T."/>
            <person name="Hug L.A."/>
            <person name="Thomas B.C."/>
            <person name="Sharon I."/>
            <person name="Castelle C.J."/>
            <person name="Singh A."/>
            <person name="Wilkins M.J."/>
            <person name="Williams K.H."/>
            <person name="Banfield J.F."/>
        </authorList>
    </citation>
    <scope>NUCLEOTIDE SEQUENCE [LARGE SCALE GENOMIC DNA]</scope>
</reference>
<dbReference type="Proteomes" id="UP000033930">
    <property type="component" value="Unassembled WGS sequence"/>
</dbReference>
<evidence type="ECO:0000313" key="1">
    <source>
        <dbReference type="EMBL" id="KKR99400.1"/>
    </source>
</evidence>
<evidence type="ECO:0000313" key="2">
    <source>
        <dbReference type="Proteomes" id="UP000033930"/>
    </source>
</evidence>
<accession>A0A0G0XR70</accession>
<organism evidence="1 2">
    <name type="scientific">Candidatus Uhrbacteria bacterium GW2011_GWC1_41_20</name>
    <dbReference type="NCBI Taxonomy" id="1618983"/>
    <lineage>
        <taxon>Bacteria</taxon>
        <taxon>Candidatus Uhriibacteriota</taxon>
    </lineage>
</organism>
<sequence>MDLAKLVGGKEGRKLLQQAFERAILRIVDKNGDWPVLMLWGWLENRHLMRVIETWAVVLWDEGKTEDALEIFRRLFHVNPDDNQGARHSILALRLGLGTDWFKLFEVTDGPMAGQAIDVIATGKWFDENMRKFSDEFDWWPEALKKLGYTD</sequence>
<dbReference type="AlphaFoldDB" id="A0A0G0XR70"/>
<proteinExistence type="predicted"/>
<protein>
    <submittedName>
        <fullName evidence="1">Uncharacterized protein</fullName>
    </submittedName>
</protein>
<dbReference type="EMBL" id="LCAW01000006">
    <property type="protein sequence ID" value="KKR99400.1"/>
    <property type="molecule type" value="Genomic_DNA"/>
</dbReference>
<name>A0A0G0XR70_9BACT</name>